<keyword evidence="3" id="KW-0479">Metal-binding</keyword>
<dbReference type="GO" id="GO:0046983">
    <property type="term" value="F:protein dimerization activity"/>
    <property type="evidence" value="ECO:0007669"/>
    <property type="project" value="InterPro"/>
</dbReference>
<evidence type="ECO:0000256" key="5">
    <source>
        <dbReference type="ARBA" id="ARBA00022833"/>
    </source>
</evidence>
<evidence type="ECO:0000256" key="7">
    <source>
        <dbReference type="ARBA" id="ARBA00023125"/>
    </source>
</evidence>
<keyword evidence="4 10" id="KW-0863">Zinc-finger</keyword>
<evidence type="ECO:0000313" key="13">
    <source>
        <dbReference type="Proteomes" id="UP001341281"/>
    </source>
</evidence>
<dbReference type="PANTHER" id="PTHR46481">
    <property type="entry name" value="ZINC FINGER BED DOMAIN-CONTAINING PROTEIN 4"/>
    <property type="match status" value="1"/>
</dbReference>
<keyword evidence="8" id="KW-0804">Transcription</keyword>
<dbReference type="Pfam" id="PF05699">
    <property type="entry name" value="Dimer_Tnp_hAT"/>
    <property type="match status" value="1"/>
</dbReference>
<organism evidence="12 13">
    <name type="scientific">Paspalum notatum var. saurae</name>
    <dbReference type="NCBI Taxonomy" id="547442"/>
    <lineage>
        <taxon>Eukaryota</taxon>
        <taxon>Viridiplantae</taxon>
        <taxon>Streptophyta</taxon>
        <taxon>Embryophyta</taxon>
        <taxon>Tracheophyta</taxon>
        <taxon>Spermatophyta</taxon>
        <taxon>Magnoliopsida</taxon>
        <taxon>Liliopsida</taxon>
        <taxon>Poales</taxon>
        <taxon>Poaceae</taxon>
        <taxon>PACMAD clade</taxon>
        <taxon>Panicoideae</taxon>
        <taxon>Andropogonodae</taxon>
        <taxon>Paspaleae</taxon>
        <taxon>Paspalinae</taxon>
        <taxon>Paspalum</taxon>
    </lineage>
</organism>
<dbReference type="AlphaFoldDB" id="A0AAQ3PH56"/>
<evidence type="ECO:0000313" key="12">
    <source>
        <dbReference type="EMBL" id="WVZ50787.1"/>
    </source>
</evidence>
<feature type="domain" description="BED-type" evidence="11">
    <location>
        <begin position="227"/>
        <end position="282"/>
    </location>
</feature>
<keyword evidence="9" id="KW-0539">Nucleus</keyword>
<dbReference type="InterPro" id="IPR025525">
    <property type="entry name" value="hAT-like_transposase_RNase-H"/>
</dbReference>
<dbReference type="SMART" id="SM00614">
    <property type="entry name" value="ZnF_BED"/>
    <property type="match status" value="1"/>
</dbReference>
<dbReference type="PANTHER" id="PTHR46481:SF10">
    <property type="entry name" value="ZINC FINGER BED DOMAIN-CONTAINING PROTEIN 39"/>
    <property type="match status" value="1"/>
</dbReference>
<evidence type="ECO:0000256" key="9">
    <source>
        <dbReference type="ARBA" id="ARBA00023242"/>
    </source>
</evidence>
<name>A0AAQ3PH56_PASNO</name>
<accession>A0AAQ3PH56</accession>
<evidence type="ECO:0000259" key="11">
    <source>
        <dbReference type="PROSITE" id="PS50808"/>
    </source>
</evidence>
<dbReference type="InterPro" id="IPR052035">
    <property type="entry name" value="ZnF_BED_domain_contain"/>
</dbReference>
<evidence type="ECO:0000256" key="3">
    <source>
        <dbReference type="ARBA" id="ARBA00022723"/>
    </source>
</evidence>
<evidence type="ECO:0000256" key="8">
    <source>
        <dbReference type="ARBA" id="ARBA00023163"/>
    </source>
</evidence>
<dbReference type="CDD" id="cd09272">
    <property type="entry name" value="RNase_HI_RT_Ty1"/>
    <property type="match status" value="1"/>
</dbReference>
<evidence type="ECO:0000256" key="2">
    <source>
        <dbReference type="ARBA" id="ARBA00011738"/>
    </source>
</evidence>
<dbReference type="Proteomes" id="UP001341281">
    <property type="component" value="Chromosome 01"/>
</dbReference>
<keyword evidence="5" id="KW-0862">Zinc</keyword>
<dbReference type="GO" id="GO:0005634">
    <property type="term" value="C:nucleus"/>
    <property type="evidence" value="ECO:0007669"/>
    <property type="project" value="UniProtKB-SubCell"/>
</dbReference>
<keyword evidence="7" id="KW-0238">DNA-binding</keyword>
<sequence length="659" mass="75443">MAECHSTSTPVDTHAKLFATDGAPVADPTEYQSLAGALQYLTLTWPNLAYAIQQVCLFMHDPHEPHLTLIKRILRYVKGTISVDLHLGTGDNRVSWSSKRQATVSHSSAEAEYRVVAHAVVECCWLRQLLQELYISIPSVTVVYCDNVSAIYIYQLTRFTTVARSTSRSASTSSARRSLWEKFVFFTLCPPTSVEMGNIDGDNNGAQAESHEVDASVRAGIEKATKNFRSQCWKEYVPTLEDGVVVQGKCKHCDDVISARHGAGTSALRTHLKICRKRTRALRIVEDLTTTLRSPCGSRLKDWSYDPDVSRQELMRMISLHGVPFLFIEYDRFRRFIAGLNPLFKMPCRTTARNGCMKAFQEKKTELNDIFKNENYRFSLTIYMSMLQTTMKFRAAFDTLKDEDQKYTFTPFDKQWTRVEVLCKVLEVFKDATEVISGSQCPTSNLYFHHMWKIKLTLDQESSTEIPKIANVLTTMKKKFNKYWKKSHILLCVPVVFDPRFKLKFLEFLFTKCSPTKAKHKIGTFGGYFQQMEPNVTSAHQGGVNLEEHLVEKDPWVAWDQQLNNDIQNHMATELDWYLEENPVAGSKEFDILKWWMGDTLKYLTLARIARYVLAIPTSTVEFDLVSETVEALICTQDWYRAESSTGFSLASIHDLLMF</sequence>
<dbReference type="InterPro" id="IPR003656">
    <property type="entry name" value="Znf_BED"/>
</dbReference>
<gene>
    <name evidence="12" type="ORF">U9M48_002011</name>
</gene>
<keyword evidence="6" id="KW-0805">Transcription regulation</keyword>
<dbReference type="Pfam" id="PF14372">
    <property type="entry name" value="hAT-like_RNase-H"/>
    <property type="match status" value="1"/>
</dbReference>
<proteinExistence type="predicted"/>
<dbReference type="GO" id="GO:0008270">
    <property type="term" value="F:zinc ion binding"/>
    <property type="evidence" value="ECO:0007669"/>
    <property type="project" value="UniProtKB-KW"/>
</dbReference>
<evidence type="ECO:0000256" key="10">
    <source>
        <dbReference type="PROSITE-ProRule" id="PRU00027"/>
    </source>
</evidence>
<evidence type="ECO:0000256" key="4">
    <source>
        <dbReference type="ARBA" id="ARBA00022771"/>
    </source>
</evidence>
<dbReference type="SUPFAM" id="SSF53098">
    <property type="entry name" value="Ribonuclease H-like"/>
    <property type="match status" value="1"/>
</dbReference>
<comment type="subunit">
    <text evidence="2">Homodimer.</text>
</comment>
<evidence type="ECO:0000256" key="6">
    <source>
        <dbReference type="ARBA" id="ARBA00023015"/>
    </source>
</evidence>
<dbReference type="InterPro" id="IPR008906">
    <property type="entry name" value="HATC_C_dom"/>
</dbReference>
<dbReference type="EMBL" id="CP144745">
    <property type="protein sequence ID" value="WVZ50787.1"/>
    <property type="molecule type" value="Genomic_DNA"/>
</dbReference>
<comment type="subcellular location">
    <subcellularLocation>
        <location evidence="1">Nucleus</location>
    </subcellularLocation>
</comment>
<protein>
    <recommendedName>
        <fullName evidence="11">BED-type domain-containing protein</fullName>
    </recommendedName>
</protein>
<keyword evidence="13" id="KW-1185">Reference proteome</keyword>
<evidence type="ECO:0000256" key="1">
    <source>
        <dbReference type="ARBA" id="ARBA00004123"/>
    </source>
</evidence>
<dbReference type="GO" id="GO:0003677">
    <property type="term" value="F:DNA binding"/>
    <property type="evidence" value="ECO:0007669"/>
    <property type="project" value="UniProtKB-KW"/>
</dbReference>
<reference evidence="12 13" key="1">
    <citation type="submission" date="2024-02" db="EMBL/GenBank/DDBJ databases">
        <title>High-quality chromosome-scale genome assembly of Pensacola bahiagrass (Paspalum notatum Flugge var. saurae).</title>
        <authorList>
            <person name="Vega J.M."/>
            <person name="Podio M."/>
            <person name="Orjuela J."/>
            <person name="Siena L.A."/>
            <person name="Pessino S.C."/>
            <person name="Combes M.C."/>
            <person name="Mariac C."/>
            <person name="Albertini E."/>
            <person name="Pupilli F."/>
            <person name="Ortiz J.P.A."/>
            <person name="Leblanc O."/>
        </authorList>
    </citation>
    <scope>NUCLEOTIDE SEQUENCE [LARGE SCALE GENOMIC DNA]</scope>
    <source>
        <strain evidence="12">R1</strain>
        <tissue evidence="12">Leaf</tissue>
    </source>
</reference>
<dbReference type="PROSITE" id="PS50808">
    <property type="entry name" value="ZF_BED"/>
    <property type="match status" value="1"/>
</dbReference>
<dbReference type="InterPro" id="IPR012337">
    <property type="entry name" value="RNaseH-like_sf"/>
</dbReference>